<evidence type="ECO:0000313" key="4">
    <source>
        <dbReference type="Proteomes" id="UP000539111"/>
    </source>
</evidence>
<evidence type="ECO:0000313" key="3">
    <source>
        <dbReference type="EMBL" id="NYI66712.1"/>
    </source>
</evidence>
<dbReference type="Proteomes" id="UP000539111">
    <property type="component" value="Unassembled WGS sequence"/>
</dbReference>
<gene>
    <name evidence="3" type="ORF">BJY26_001018</name>
</gene>
<keyword evidence="1" id="KW-0560">Oxidoreductase</keyword>
<sequence>MTARMTAAGRVRLALVGVHGYGDVHLENIRRLVEAGRVDFVAAADSVPPAPDSYAATTDVYSSLDELITAAGPVDVVVLATPIHTHAALARQALAAGAHVYVEKPPLTSLAEYDDLAAAAADHGRSVQVGFQASGSHAVTAAAEHMAAGELGEILAISATGLWTRPGSYFTRSRWAGRRVLDGNDVVDGAVTNPFAHAVQAALTLAGATSADDVGTVTTDLYRANDIDSDDTSVVRIGSGGPDITCAFTLCAETSEDPYVTVYGSIANAVLHYTRDELTIRPGGKTGDAASAVTREYGRDDLLENLIDHALHDAELISPLAATGAFMRVVEAIRLAPDPAPIPDEAIRFLDDTNWSGTGRDTRAVVDDIDALVCRACAAGATFAEIGPKWADQLVDSIDLPGSAAGDGAAAMTRRSGKTLPLRLSPRPYLHPVTSRSGVVVTDAMPTDHPWHLGAGVAVQDVDGINFWGGRTYRPGTGYVWRNDHGRIVTIGLEKMPGGLVEELSWLAPTPAGEDELLRESRRWSWEDIDGGWSLDLTFELAPGSGADPDGVLLGSPGSNGRAGGGYGGFFWRMAPCTDIDVRADAVTGTDSVHGAIAPSLSWSARFGGKPVRLDFHSDDGDPWFVRTGEYPGVGLALAWEDSAAVSAVSAESPLRRKMRVEIRDT</sequence>
<dbReference type="AlphaFoldDB" id="A0A7Z0A967"/>
<dbReference type="InterPro" id="IPR036291">
    <property type="entry name" value="NAD(P)-bd_dom_sf"/>
</dbReference>
<keyword evidence="4" id="KW-1185">Reference proteome</keyword>
<dbReference type="Gene3D" id="3.40.50.720">
    <property type="entry name" value="NAD(P)-binding Rossmann-like Domain"/>
    <property type="match status" value="1"/>
</dbReference>
<dbReference type="SUPFAM" id="SSF51735">
    <property type="entry name" value="NAD(P)-binding Rossmann-fold domains"/>
    <property type="match status" value="1"/>
</dbReference>
<dbReference type="SUPFAM" id="SSF55347">
    <property type="entry name" value="Glyceraldehyde-3-phosphate dehydrogenase-like, C-terminal domain"/>
    <property type="match status" value="1"/>
</dbReference>
<accession>A0A7Z0A967</accession>
<dbReference type="InterPro" id="IPR000683">
    <property type="entry name" value="Gfo/Idh/MocA-like_OxRdtase_N"/>
</dbReference>
<dbReference type="PANTHER" id="PTHR43818:SF11">
    <property type="entry name" value="BCDNA.GH03377"/>
    <property type="match status" value="1"/>
</dbReference>
<dbReference type="GO" id="GO:0000166">
    <property type="term" value="F:nucleotide binding"/>
    <property type="evidence" value="ECO:0007669"/>
    <property type="project" value="InterPro"/>
</dbReference>
<dbReference type="InterPro" id="IPR050463">
    <property type="entry name" value="Gfo/Idh/MocA_oxidrdct_glycsds"/>
</dbReference>
<evidence type="ECO:0000259" key="2">
    <source>
        <dbReference type="Pfam" id="PF01408"/>
    </source>
</evidence>
<name>A0A7Z0A967_9MICO</name>
<dbReference type="RefSeq" id="WP_179426237.1">
    <property type="nucleotide sequence ID" value="NZ_JACBZP010000001.1"/>
</dbReference>
<dbReference type="Pfam" id="PF14100">
    <property type="entry name" value="DUF6807"/>
    <property type="match status" value="1"/>
</dbReference>
<reference evidence="3 4" key="1">
    <citation type="submission" date="2020-07" db="EMBL/GenBank/DDBJ databases">
        <title>Sequencing the genomes of 1000 actinobacteria strains.</title>
        <authorList>
            <person name="Klenk H.-P."/>
        </authorList>
    </citation>
    <scope>NUCLEOTIDE SEQUENCE [LARGE SCALE GENOMIC DNA]</scope>
    <source>
        <strain evidence="3 4">DSM 26341</strain>
    </source>
</reference>
<dbReference type="Gene3D" id="3.30.360.10">
    <property type="entry name" value="Dihydrodipicolinate Reductase, domain 2"/>
    <property type="match status" value="1"/>
</dbReference>
<dbReference type="Pfam" id="PF01408">
    <property type="entry name" value="GFO_IDH_MocA"/>
    <property type="match status" value="1"/>
</dbReference>
<proteinExistence type="predicted"/>
<protein>
    <submittedName>
        <fullName evidence="3">Putative dehydrogenase</fullName>
    </submittedName>
</protein>
<dbReference type="InterPro" id="IPR029475">
    <property type="entry name" value="DUF6807"/>
</dbReference>
<comment type="caution">
    <text evidence="3">The sequence shown here is derived from an EMBL/GenBank/DDBJ whole genome shotgun (WGS) entry which is preliminary data.</text>
</comment>
<dbReference type="PANTHER" id="PTHR43818">
    <property type="entry name" value="BCDNA.GH03377"/>
    <property type="match status" value="1"/>
</dbReference>
<dbReference type="EMBL" id="JACBZP010000001">
    <property type="protein sequence ID" value="NYI66712.1"/>
    <property type="molecule type" value="Genomic_DNA"/>
</dbReference>
<organism evidence="3 4">
    <name type="scientific">Spelaeicoccus albus</name>
    <dbReference type="NCBI Taxonomy" id="1280376"/>
    <lineage>
        <taxon>Bacteria</taxon>
        <taxon>Bacillati</taxon>
        <taxon>Actinomycetota</taxon>
        <taxon>Actinomycetes</taxon>
        <taxon>Micrococcales</taxon>
        <taxon>Brevibacteriaceae</taxon>
        <taxon>Spelaeicoccus</taxon>
    </lineage>
</organism>
<feature type="domain" description="Gfo/Idh/MocA-like oxidoreductase N-terminal" evidence="2">
    <location>
        <begin position="12"/>
        <end position="131"/>
    </location>
</feature>
<evidence type="ECO:0000256" key="1">
    <source>
        <dbReference type="ARBA" id="ARBA00023002"/>
    </source>
</evidence>
<dbReference type="GO" id="GO:0016491">
    <property type="term" value="F:oxidoreductase activity"/>
    <property type="evidence" value="ECO:0007669"/>
    <property type="project" value="UniProtKB-KW"/>
</dbReference>